<feature type="binding site" evidence="7">
    <location>
        <position position="149"/>
    </location>
    <ligand>
        <name>phosphoenolpyruvate</name>
        <dbReference type="ChEBI" id="CHEBI:58702"/>
    </ligand>
</feature>
<dbReference type="InterPro" id="IPR036968">
    <property type="entry name" value="Enolpyruvate_Tfrase_sf"/>
</dbReference>
<comment type="catalytic activity">
    <reaction evidence="6">
        <text>3-phosphoshikimate + phosphoenolpyruvate = 5-O-(1-carboxyvinyl)-3-phosphoshikimate + phosphate</text>
        <dbReference type="Rhea" id="RHEA:21256"/>
        <dbReference type="ChEBI" id="CHEBI:43474"/>
        <dbReference type="ChEBI" id="CHEBI:57701"/>
        <dbReference type="ChEBI" id="CHEBI:58702"/>
        <dbReference type="ChEBI" id="CHEBI:145989"/>
        <dbReference type="EC" id="2.5.1.19"/>
    </reaction>
    <physiologicalReaction direction="left-to-right" evidence="6">
        <dbReference type="Rhea" id="RHEA:21257"/>
    </physiologicalReaction>
</comment>
<feature type="binding site" evidence="7">
    <location>
        <position position="363"/>
    </location>
    <ligand>
        <name>3-phosphoshikimate</name>
        <dbReference type="ChEBI" id="CHEBI:145989"/>
    </ligand>
</feature>
<protein>
    <recommendedName>
        <fullName evidence="7">3-phosphoshikimate 1-carboxyvinyltransferase</fullName>
        <ecNumber evidence="7">2.5.1.19</ecNumber>
    </recommendedName>
    <alternativeName>
        <fullName evidence="7">5-enolpyruvylshikimate-3-phosphate synthase</fullName>
        <shortName evidence="7">EPSP synthase</shortName>
        <shortName evidence="7">EPSPS</shortName>
    </alternativeName>
</protein>
<comment type="subunit">
    <text evidence="7">Monomer.</text>
</comment>
<dbReference type="GeneID" id="93093616"/>
<feature type="binding site" evidence="7">
    <location>
        <position position="390"/>
    </location>
    <ligand>
        <name>3-phosphoshikimate</name>
        <dbReference type="ChEBI" id="CHEBI:145989"/>
    </ligand>
</feature>
<name>A0A087CAR4_9BIFI</name>
<proteinExistence type="inferred from homology"/>
<keyword evidence="7" id="KW-0963">Cytoplasm</keyword>
<feature type="binding site" evidence="7">
    <location>
        <position position="48"/>
    </location>
    <ligand>
        <name>3-phosphoshikimate</name>
        <dbReference type="ChEBI" id="CHEBI:145989"/>
    </ligand>
</feature>
<evidence type="ECO:0000259" key="9">
    <source>
        <dbReference type="Pfam" id="PF00275"/>
    </source>
</evidence>
<feature type="domain" description="Enolpyruvate transferase" evidence="9">
    <location>
        <begin position="34"/>
        <end position="470"/>
    </location>
</feature>
<feature type="binding site" evidence="7">
    <location>
        <position position="438"/>
    </location>
    <ligand>
        <name>phosphoenolpyruvate</name>
        <dbReference type="ChEBI" id="CHEBI:58702"/>
    </ligand>
</feature>
<organism evidence="10 11">
    <name type="scientific">Bifidobacterium mongoliense DSM 21395</name>
    <dbReference type="NCBI Taxonomy" id="1437603"/>
    <lineage>
        <taxon>Bacteria</taxon>
        <taxon>Bacillati</taxon>
        <taxon>Actinomycetota</taxon>
        <taxon>Actinomycetes</taxon>
        <taxon>Bifidobacteriales</taxon>
        <taxon>Bifidobacteriaceae</taxon>
        <taxon>Bifidobacterium</taxon>
    </lineage>
</organism>
<evidence type="ECO:0000256" key="1">
    <source>
        <dbReference type="ARBA" id="ARBA00004811"/>
    </source>
</evidence>
<evidence type="ECO:0000313" key="10">
    <source>
        <dbReference type="EMBL" id="KFI80364.1"/>
    </source>
</evidence>
<dbReference type="PIRSF" id="PIRSF000505">
    <property type="entry name" value="EPSPS"/>
    <property type="match status" value="1"/>
</dbReference>
<dbReference type="STRING" id="1437603.GCA_000771525_00045"/>
<feature type="binding site" evidence="7">
    <location>
        <position position="394"/>
    </location>
    <ligand>
        <name>phosphoenolpyruvate</name>
        <dbReference type="ChEBI" id="CHEBI:58702"/>
    </ligand>
</feature>
<feature type="binding site" evidence="7">
    <location>
        <position position="225"/>
    </location>
    <ligand>
        <name>3-phosphoshikimate</name>
        <dbReference type="ChEBI" id="CHEBI:145989"/>
    </ligand>
</feature>
<dbReference type="GO" id="GO:0003866">
    <property type="term" value="F:3-phosphoshikimate 1-carboxyvinyltransferase activity"/>
    <property type="evidence" value="ECO:0007669"/>
    <property type="project" value="UniProtKB-UniRule"/>
</dbReference>
<dbReference type="PANTHER" id="PTHR21090">
    <property type="entry name" value="AROM/DEHYDROQUINATE SYNTHASE"/>
    <property type="match status" value="1"/>
</dbReference>
<feature type="binding site" evidence="7">
    <location>
        <position position="197"/>
    </location>
    <ligand>
        <name>3-phosphoshikimate</name>
        <dbReference type="ChEBI" id="CHEBI:145989"/>
    </ligand>
</feature>
<feature type="region of interest" description="Disordered" evidence="8">
    <location>
        <begin position="1"/>
        <end position="32"/>
    </location>
</feature>
<comment type="subcellular location">
    <subcellularLocation>
        <location evidence="7">Cytoplasm</location>
    </subcellularLocation>
</comment>
<dbReference type="PROSITE" id="PS00104">
    <property type="entry name" value="EPSP_SYNTHASE_1"/>
    <property type="match status" value="1"/>
</dbReference>
<feature type="binding site" evidence="7">
    <location>
        <position position="198"/>
    </location>
    <ligand>
        <name>3-phosphoshikimate</name>
        <dbReference type="ChEBI" id="CHEBI:145989"/>
    </ligand>
</feature>
<dbReference type="InterPro" id="IPR023193">
    <property type="entry name" value="EPSP_synthase_CS"/>
</dbReference>
<dbReference type="PANTHER" id="PTHR21090:SF5">
    <property type="entry name" value="PENTAFUNCTIONAL AROM POLYPEPTIDE"/>
    <property type="match status" value="1"/>
</dbReference>
<dbReference type="PROSITE" id="PS00885">
    <property type="entry name" value="EPSP_SYNTHASE_2"/>
    <property type="match status" value="1"/>
</dbReference>
<feature type="binding site" evidence="7">
    <location>
        <position position="196"/>
    </location>
    <ligand>
        <name>3-phosphoshikimate</name>
        <dbReference type="ChEBI" id="CHEBI:145989"/>
    </ligand>
</feature>
<feature type="active site" description="Proton acceptor" evidence="7">
    <location>
        <position position="363"/>
    </location>
</feature>
<comment type="similarity">
    <text evidence="2 7">Belongs to the EPSP synthase family.</text>
</comment>
<evidence type="ECO:0000256" key="2">
    <source>
        <dbReference type="ARBA" id="ARBA00009948"/>
    </source>
</evidence>
<feature type="binding site" evidence="7">
    <location>
        <position position="463"/>
    </location>
    <ligand>
        <name>phosphoenolpyruvate</name>
        <dbReference type="ChEBI" id="CHEBI:58702"/>
    </ligand>
</feature>
<dbReference type="RefSeq" id="WP_033511015.1">
    <property type="nucleotide sequence ID" value="NZ_JDUO01000001.1"/>
</dbReference>
<dbReference type="EMBL" id="JGZE01000001">
    <property type="protein sequence ID" value="KFI80364.1"/>
    <property type="molecule type" value="Genomic_DNA"/>
</dbReference>
<keyword evidence="5 7" id="KW-0057">Aromatic amino acid biosynthesis</keyword>
<dbReference type="InterPro" id="IPR001986">
    <property type="entry name" value="Enolpyruvate_Tfrase_dom"/>
</dbReference>
<feature type="binding site" evidence="7">
    <location>
        <position position="47"/>
    </location>
    <ligand>
        <name>phosphoenolpyruvate</name>
        <dbReference type="ChEBI" id="CHEBI:58702"/>
    </ligand>
</feature>
<dbReference type="HAMAP" id="MF_00210">
    <property type="entry name" value="EPSP_synth"/>
    <property type="match status" value="1"/>
</dbReference>
<evidence type="ECO:0000313" key="11">
    <source>
        <dbReference type="Proteomes" id="UP000029082"/>
    </source>
</evidence>
<evidence type="ECO:0000256" key="6">
    <source>
        <dbReference type="ARBA" id="ARBA00044633"/>
    </source>
</evidence>
<comment type="caution">
    <text evidence="10">The sequence shown here is derived from an EMBL/GenBank/DDBJ whole genome shotgun (WGS) entry which is preliminary data.</text>
</comment>
<accession>A0A087CAR4</accession>
<dbReference type="Proteomes" id="UP000029082">
    <property type="component" value="Unassembled WGS sequence"/>
</dbReference>
<dbReference type="InterPro" id="IPR013792">
    <property type="entry name" value="RNA3'P_cycl/enolpyr_Trfase_a/b"/>
</dbReference>
<feature type="binding site" evidence="7">
    <location>
        <position position="198"/>
    </location>
    <ligand>
        <name>phosphoenolpyruvate</name>
        <dbReference type="ChEBI" id="CHEBI:58702"/>
    </ligand>
</feature>
<evidence type="ECO:0000256" key="8">
    <source>
        <dbReference type="SAM" id="MobiDB-lite"/>
    </source>
</evidence>
<comment type="pathway">
    <text evidence="1 7">Metabolic intermediate biosynthesis; chorismate biosynthesis; chorismate from D-erythrose 4-phosphate and phosphoenolpyruvate: step 6/7.</text>
</comment>
<keyword evidence="4 7" id="KW-0808">Transferase</keyword>
<evidence type="ECO:0000256" key="3">
    <source>
        <dbReference type="ARBA" id="ARBA00022605"/>
    </source>
</evidence>
<dbReference type="SUPFAM" id="SSF55205">
    <property type="entry name" value="EPT/RTPC-like"/>
    <property type="match status" value="1"/>
</dbReference>
<dbReference type="UniPathway" id="UPA00053">
    <property type="reaction ID" value="UER00089"/>
</dbReference>
<dbReference type="Gene3D" id="3.65.10.10">
    <property type="entry name" value="Enolpyruvate transferase domain"/>
    <property type="match status" value="2"/>
</dbReference>
<dbReference type="GO" id="GO:0008652">
    <property type="term" value="P:amino acid biosynthetic process"/>
    <property type="evidence" value="ECO:0007669"/>
    <property type="project" value="UniProtKB-KW"/>
</dbReference>
<reference evidence="10 11" key="1">
    <citation type="submission" date="2014-03" db="EMBL/GenBank/DDBJ databases">
        <title>Genomics of Bifidobacteria.</title>
        <authorList>
            <person name="Ventura M."/>
            <person name="Milani C."/>
            <person name="Lugli G.A."/>
        </authorList>
    </citation>
    <scope>NUCLEOTIDE SEQUENCE [LARGE SCALE GENOMIC DNA]</scope>
    <source>
        <strain evidence="10 11">DSM 21395</strain>
    </source>
</reference>
<keyword evidence="11" id="KW-1185">Reference proteome</keyword>
<comment type="caution">
    <text evidence="7">Lacks conserved residue(s) required for the propagation of feature annotation.</text>
</comment>
<dbReference type="AlphaFoldDB" id="A0A087CAR4"/>
<dbReference type="GO" id="GO:0009073">
    <property type="term" value="P:aromatic amino acid family biosynthetic process"/>
    <property type="evidence" value="ECO:0007669"/>
    <property type="project" value="UniProtKB-KW"/>
</dbReference>
<evidence type="ECO:0000256" key="5">
    <source>
        <dbReference type="ARBA" id="ARBA00023141"/>
    </source>
</evidence>
<dbReference type="NCBIfam" id="TIGR01356">
    <property type="entry name" value="aroA"/>
    <property type="match status" value="1"/>
</dbReference>
<keyword evidence="3 7" id="KW-0028">Amino-acid biosynthesis</keyword>
<dbReference type="EC" id="2.5.1.19" evidence="7"/>
<dbReference type="CDD" id="cd01556">
    <property type="entry name" value="EPSP_synthase"/>
    <property type="match status" value="1"/>
</dbReference>
<dbReference type="GO" id="GO:0009423">
    <property type="term" value="P:chorismate biosynthetic process"/>
    <property type="evidence" value="ECO:0007669"/>
    <property type="project" value="UniProtKB-UniRule"/>
</dbReference>
<dbReference type="eggNOG" id="COG0128">
    <property type="taxonomic scope" value="Bacteria"/>
</dbReference>
<feature type="binding site" evidence="7">
    <location>
        <position position="47"/>
    </location>
    <ligand>
        <name>3-phosphoshikimate</name>
        <dbReference type="ChEBI" id="CHEBI:145989"/>
    </ligand>
</feature>
<evidence type="ECO:0000256" key="4">
    <source>
        <dbReference type="ARBA" id="ARBA00022679"/>
    </source>
</evidence>
<sequence>MSMISDGNPSDPYVGEPPRGQDGDAGPWQAPVATGPLHATVEVPGSKSLSNRYLVLAALGSRAVTVRGVLRSRDTDLMMEALRTLGAACAPCDGDPTTVRVTPPDQGVFTGRVHIDCGLAGTVMRFLPGLALFADGPVSFDGDAQAYRRPMRPVLDGLEQLGARVDYLGEQGFLPFTITPPSSITGDTVAIDSSGSSQFVSGLLLIASRLPHGLSLRHTGGTLPSMPHIRMTMHDIALCGGSVRMPQEGEWIVGHGALQLPQGITVEPDLSNAAPFLGSALLAGGGVSVPHWPYRTTQPGGMVPDILGSMGARVWLDDHECTGDDSSTATVSAPTPQASGVLRVSGTGSIHGLGTYDLSAAGEVAPTIAALAVFGDTPTTLVGIGHLRGHETNRLAALVDEIRRIGGSAEELEDGLSITPVDHALMRPATMRTYADHRMATFAAMIGLRLAGTTVENIATTRKTLPDFPGMWAAMLG</sequence>
<dbReference type="Pfam" id="PF00275">
    <property type="entry name" value="EPSP_synthase"/>
    <property type="match status" value="1"/>
</dbReference>
<gene>
    <name evidence="7" type="primary">aroA</name>
    <name evidence="10" type="ORF">BMON_0237</name>
</gene>
<comment type="function">
    <text evidence="7">Catalyzes the transfer of the enolpyruvyl moiety of phosphoenolpyruvate (PEP) to the 5-hydroxyl of shikimate-3-phosphate (S3P) to produce enolpyruvyl shikimate-3-phosphate and inorganic phosphate.</text>
</comment>
<feature type="binding site" evidence="7">
    <location>
        <position position="52"/>
    </location>
    <ligand>
        <name>3-phosphoshikimate</name>
        <dbReference type="ChEBI" id="CHEBI:145989"/>
    </ligand>
</feature>
<feature type="binding site" evidence="7">
    <location>
        <position position="121"/>
    </location>
    <ligand>
        <name>phosphoenolpyruvate</name>
        <dbReference type="ChEBI" id="CHEBI:58702"/>
    </ligand>
</feature>
<dbReference type="GO" id="GO:0005737">
    <property type="term" value="C:cytoplasm"/>
    <property type="evidence" value="ECO:0007669"/>
    <property type="project" value="UniProtKB-SubCell"/>
</dbReference>
<evidence type="ECO:0000256" key="7">
    <source>
        <dbReference type="HAMAP-Rule" id="MF_00210"/>
    </source>
</evidence>
<dbReference type="InterPro" id="IPR006264">
    <property type="entry name" value="EPSP_synthase"/>
</dbReference>